<evidence type="ECO:0000256" key="2">
    <source>
        <dbReference type="ARBA" id="ARBA00022723"/>
    </source>
</evidence>
<keyword evidence="2 6" id="KW-0479">Metal-binding</keyword>
<accession>A0A267H910</accession>
<dbReference type="EMBL" id="NIVC01000001">
    <property type="protein sequence ID" value="PAA94800.1"/>
    <property type="molecule type" value="Genomic_DNA"/>
</dbReference>
<keyword evidence="4 6" id="KW-0863">Zinc-finger</keyword>
<dbReference type="Gene3D" id="4.10.1000.10">
    <property type="entry name" value="Zinc finger, CCCH-type"/>
    <property type="match status" value="1"/>
</dbReference>
<feature type="compositionally biased region" description="Basic and acidic residues" evidence="7">
    <location>
        <begin position="123"/>
        <end position="134"/>
    </location>
</feature>
<keyword evidence="1" id="KW-0597">Phosphoprotein</keyword>
<feature type="compositionally biased region" description="Low complexity" evidence="7">
    <location>
        <begin position="389"/>
        <end position="405"/>
    </location>
</feature>
<dbReference type="GO" id="GO:0045892">
    <property type="term" value="P:negative regulation of DNA-templated transcription"/>
    <property type="evidence" value="ECO:0007669"/>
    <property type="project" value="InterPro"/>
</dbReference>
<feature type="region of interest" description="Disordered" evidence="7">
    <location>
        <begin position="361"/>
        <end position="467"/>
    </location>
</feature>
<feature type="zinc finger region" description="C3H1-type" evidence="6">
    <location>
        <begin position="221"/>
        <end position="249"/>
    </location>
</feature>
<feature type="domain" description="C3H1-type" evidence="8">
    <location>
        <begin position="250"/>
        <end position="273"/>
    </location>
</feature>
<evidence type="ECO:0000256" key="4">
    <source>
        <dbReference type="ARBA" id="ARBA00022771"/>
    </source>
</evidence>
<feature type="region of interest" description="Disordered" evidence="7">
    <location>
        <begin position="587"/>
        <end position="687"/>
    </location>
</feature>
<dbReference type="Pfam" id="PF22623">
    <property type="entry name" value="zf-CCCH_9"/>
    <property type="match status" value="1"/>
</dbReference>
<evidence type="ECO:0000256" key="6">
    <source>
        <dbReference type="PROSITE-ProRule" id="PRU00723"/>
    </source>
</evidence>
<name>A0A267H910_9PLAT</name>
<dbReference type="STRING" id="282301.A0A267H910"/>
<keyword evidence="3" id="KW-0677">Repeat</keyword>
<evidence type="ECO:0000259" key="8">
    <source>
        <dbReference type="PROSITE" id="PS50103"/>
    </source>
</evidence>
<feature type="compositionally biased region" description="Basic and acidic residues" evidence="7">
    <location>
        <begin position="334"/>
        <end position="343"/>
    </location>
</feature>
<feature type="region of interest" description="Disordered" evidence="7">
    <location>
        <begin position="1"/>
        <end position="195"/>
    </location>
</feature>
<reference evidence="9 10" key="1">
    <citation type="submission" date="2017-06" db="EMBL/GenBank/DDBJ databases">
        <title>A platform for efficient transgenesis in Macrostomum lignano, a flatworm model organism for stem cell research.</title>
        <authorList>
            <person name="Berezikov E."/>
        </authorList>
    </citation>
    <scope>NUCLEOTIDE SEQUENCE [LARGE SCALE GENOMIC DNA]</scope>
    <source>
        <strain evidence="9">DV1</strain>
        <tissue evidence="9">Whole organism</tissue>
    </source>
</reference>
<dbReference type="SMART" id="SM00356">
    <property type="entry name" value="ZnF_C3H1"/>
    <property type="match status" value="3"/>
</dbReference>
<evidence type="ECO:0000256" key="1">
    <source>
        <dbReference type="ARBA" id="ARBA00022553"/>
    </source>
</evidence>
<gene>
    <name evidence="9" type="ORF">BOX15_Mlig033753g1</name>
</gene>
<feature type="domain" description="C3H1-type" evidence="8">
    <location>
        <begin position="192"/>
        <end position="219"/>
    </location>
</feature>
<dbReference type="Pfam" id="PF18345">
    <property type="entry name" value="zf_CCCH_4"/>
    <property type="match status" value="1"/>
</dbReference>
<feature type="region of interest" description="Disordered" evidence="7">
    <location>
        <begin position="285"/>
        <end position="344"/>
    </location>
</feature>
<feature type="domain" description="C3H1-type" evidence="8">
    <location>
        <begin position="221"/>
        <end position="249"/>
    </location>
</feature>
<sequence length="687" mass="75653">MMTSELDSLPADLEDGEIDASVDSANEEGPPSGSKEHSNSKHKSRGKRKSSDSMHSNSGQNSKSKKAKISKSKDKSKSSRRRQHSEGLDQPQQPQFPDGFDTAAASTASAAAGFSYGFEDDEYYRREGDDRDFQGYEDLNVAVQESLQREPSAANSRSALSFRKPPPKRGGQRKSSSNMPGLARKKQQKPLKSEPPVCSFYMEGRCNKGENCPFSHTGQVPKKPLLCKFYALGACLKSDSECLFMHSEFPCKYFHLGGFCRLGKECRFSHEPLSAEMRSALLSDNCAGEQQADATDEDRFDPEAAVPHQPTEPKKQDSLLGPAPHLPRLQSGQEHPEDEHVNSESRLTLVHQQHPHCLQPEMKQEHQQPFKQLHFPPRPFPHPGDAENQTAPAALQLPLPQQHRPPFLPPPASSSGGLSLTRPAYSGPEPPARPFPSAPPRLQPRNPLPPPLPPPRPPMLPPTKPTPVAVAAASRALDAVASLLSEFCTGSSGSGGRTEDTKASAQSPTMAVCKEEVVEDSEPMEQQRGSGWDSDDKSAASSRQTALVFRAPPVCKRRLPWRLLPLDPIDRLPYSLMQLPSSVVAGSIAGNDPRLTGRQQQPPPPPQKSPSLLDPRIRNQHHQQQHQDAEGSQSGRSGRLQLNERSAASAVEQQQQQQRREELPARRDVFDPRFRRRASQQDDGGRQ</sequence>
<evidence type="ECO:0000256" key="7">
    <source>
        <dbReference type="SAM" id="MobiDB-lite"/>
    </source>
</evidence>
<dbReference type="InterPro" id="IPR045124">
    <property type="entry name" value="Su(sable)-like"/>
</dbReference>
<feature type="region of interest" description="Disordered" evidence="7">
    <location>
        <begin position="489"/>
        <end position="548"/>
    </location>
</feature>
<protein>
    <recommendedName>
        <fullName evidence="8">C3H1-type domain-containing protein</fullName>
    </recommendedName>
</protein>
<dbReference type="Pfam" id="PF14608">
    <property type="entry name" value="zf-CCCH_2"/>
    <property type="match status" value="1"/>
</dbReference>
<feature type="zinc finger region" description="C3H1-type" evidence="6">
    <location>
        <begin position="250"/>
        <end position="273"/>
    </location>
</feature>
<dbReference type="InterPro" id="IPR000571">
    <property type="entry name" value="Znf_CCCH"/>
</dbReference>
<feature type="compositionally biased region" description="Low complexity" evidence="7">
    <location>
        <begin position="89"/>
        <end position="112"/>
    </location>
</feature>
<proteinExistence type="predicted"/>
<dbReference type="PANTHER" id="PTHR13119">
    <property type="entry name" value="ZINC FINGER CCCH DOMAIN-CONTAINING PROTEI"/>
    <property type="match status" value="1"/>
</dbReference>
<dbReference type="SUPFAM" id="SSF90229">
    <property type="entry name" value="CCCH zinc finger"/>
    <property type="match status" value="2"/>
</dbReference>
<dbReference type="GO" id="GO:0005634">
    <property type="term" value="C:nucleus"/>
    <property type="evidence" value="ECO:0007669"/>
    <property type="project" value="TreeGrafter"/>
</dbReference>
<dbReference type="GO" id="GO:0008270">
    <property type="term" value="F:zinc ion binding"/>
    <property type="evidence" value="ECO:0007669"/>
    <property type="project" value="UniProtKB-KW"/>
</dbReference>
<dbReference type="InterPro" id="IPR054361">
    <property type="entry name" value="Znf-CCCH_ZC3H4/6/8"/>
</dbReference>
<evidence type="ECO:0000313" key="9">
    <source>
        <dbReference type="EMBL" id="PAA94800.1"/>
    </source>
</evidence>
<dbReference type="OrthoDB" id="411372at2759"/>
<dbReference type="AlphaFoldDB" id="A0A267H910"/>
<dbReference type="Gene3D" id="1.20.120.1350">
    <property type="entry name" value="Pneumovirus matrix protein 2 (M2), zinc-binding domain"/>
    <property type="match status" value="1"/>
</dbReference>
<organism evidence="9 10">
    <name type="scientific">Macrostomum lignano</name>
    <dbReference type="NCBI Taxonomy" id="282301"/>
    <lineage>
        <taxon>Eukaryota</taxon>
        <taxon>Metazoa</taxon>
        <taxon>Spiralia</taxon>
        <taxon>Lophotrochozoa</taxon>
        <taxon>Platyhelminthes</taxon>
        <taxon>Rhabditophora</taxon>
        <taxon>Macrostomorpha</taxon>
        <taxon>Macrostomida</taxon>
        <taxon>Macrostomidae</taxon>
        <taxon>Macrostomum</taxon>
    </lineage>
</organism>
<dbReference type="Proteomes" id="UP000215902">
    <property type="component" value="Unassembled WGS sequence"/>
</dbReference>
<dbReference type="PROSITE" id="PS50103">
    <property type="entry name" value="ZF_C3H1"/>
    <property type="match status" value="3"/>
</dbReference>
<feature type="zinc finger region" description="C3H1-type" evidence="6">
    <location>
        <begin position="192"/>
        <end position="219"/>
    </location>
</feature>
<feature type="compositionally biased region" description="Basic and acidic residues" evidence="7">
    <location>
        <begin position="658"/>
        <end position="687"/>
    </location>
</feature>
<dbReference type="PANTHER" id="PTHR13119:SF12">
    <property type="entry name" value="PROTEIN SUPPRESSOR OF SABLE"/>
    <property type="match status" value="1"/>
</dbReference>
<keyword evidence="5 6" id="KW-0862">Zinc</keyword>
<evidence type="ECO:0000256" key="3">
    <source>
        <dbReference type="ARBA" id="ARBA00022737"/>
    </source>
</evidence>
<comment type="caution">
    <text evidence="9">The sequence shown here is derived from an EMBL/GenBank/DDBJ whole genome shotgun (WGS) entry which is preliminary data.</text>
</comment>
<dbReference type="GO" id="GO:0003723">
    <property type="term" value="F:RNA binding"/>
    <property type="evidence" value="ECO:0007669"/>
    <property type="project" value="InterPro"/>
</dbReference>
<evidence type="ECO:0000313" key="10">
    <source>
        <dbReference type="Proteomes" id="UP000215902"/>
    </source>
</evidence>
<dbReference type="InterPro" id="IPR036855">
    <property type="entry name" value="Znf_CCCH_sf"/>
</dbReference>
<keyword evidence="10" id="KW-1185">Reference proteome</keyword>
<evidence type="ECO:0000256" key="5">
    <source>
        <dbReference type="ARBA" id="ARBA00022833"/>
    </source>
</evidence>
<feature type="compositionally biased region" description="Pro residues" evidence="7">
    <location>
        <begin position="428"/>
        <end position="465"/>
    </location>
</feature>